<dbReference type="EMBL" id="SWLG01000018">
    <property type="protein sequence ID" value="TLS35674.1"/>
    <property type="molecule type" value="Genomic_DNA"/>
</dbReference>
<feature type="domain" description="Thiolase C-terminal" evidence="9">
    <location>
        <begin position="273"/>
        <end position="394"/>
    </location>
</feature>
<dbReference type="GO" id="GO:0003985">
    <property type="term" value="F:acetyl-CoA C-acetyltransferase activity"/>
    <property type="evidence" value="ECO:0007669"/>
    <property type="project" value="UniProtKB-EC"/>
</dbReference>
<dbReference type="PROSITE" id="PS00099">
    <property type="entry name" value="THIOLASE_3"/>
    <property type="match status" value="1"/>
</dbReference>
<dbReference type="Proteomes" id="UP000308230">
    <property type="component" value="Unassembled WGS sequence"/>
</dbReference>
<evidence type="ECO:0000259" key="9">
    <source>
        <dbReference type="Pfam" id="PF02803"/>
    </source>
</evidence>
<evidence type="ECO:0000256" key="5">
    <source>
        <dbReference type="ARBA" id="ARBA00030755"/>
    </source>
</evidence>
<organism evidence="10 11">
    <name type="scientific">Exobacillus caeni</name>
    <dbReference type="NCBI Taxonomy" id="2574798"/>
    <lineage>
        <taxon>Bacteria</taxon>
        <taxon>Bacillati</taxon>
        <taxon>Bacillota</taxon>
        <taxon>Bacilli</taxon>
        <taxon>Bacillales</taxon>
        <taxon>Guptibacillaceae</taxon>
        <taxon>Exobacillus</taxon>
    </lineage>
</organism>
<dbReference type="Pfam" id="PF02803">
    <property type="entry name" value="Thiolase_C"/>
    <property type="match status" value="1"/>
</dbReference>
<sequence>MSQQDVVIVSAVRTPIGSFGGGLKDVSAPELGALVIKSALERAGVKGDQVEEVIMGNVLQAGLGQNPARQAAMKAGLPETTPSMTINKVCGSGLKAVHLAAQSILLGDQEIVVAGGMENMSQAPYLLEGAREGYRMGDKKVVDSMIKDGLWCAFNDYHMGITAENLCDSYKLSREELDKFSAESQKKASEAIEAGRFKDEIVPVSIPQRKGDPVIFDQDEYVKANTSAEKLGKLRPAFKKDGMVTAGNASGINDGAAAVVLMSRKKAEELGVKPLAIIKSNASGGVDPSVMGLGPVPATKKALERAGVSIKDIDLIEANEAFAAQSLAVGRDLDFNNDILNVNGGAIALGHPIGASGTRILVTLLHELERRNGKYGLATLCIGGGQGVATIVERP</sequence>
<evidence type="ECO:0000313" key="11">
    <source>
        <dbReference type="Proteomes" id="UP000308230"/>
    </source>
</evidence>
<comment type="caution">
    <text evidence="10">The sequence shown here is derived from an EMBL/GenBank/DDBJ whole genome shotgun (WGS) entry which is preliminary data.</text>
</comment>
<dbReference type="InterPro" id="IPR020616">
    <property type="entry name" value="Thiolase_N"/>
</dbReference>
<dbReference type="FunFam" id="3.40.47.10:FF:000010">
    <property type="entry name" value="Acetyl-CoA acetyltransferase (Thiolase)"/>
    <property type="match status" value="1"/>
</dbReference>
<dbReference type="EC" id="2.3.1.9" evidence="2"/>
<dbReference type="Pfam" id="PF00108">
    <property type="entry name" value="Thiolase_N"/>
    <property type="match status" value="1"/>
</dbReference>
<feature type="active site" description="Proton acceptor" evidence="6">
    <location>
        <position position="351"/>
    </location>
</feature>
<evidence type="ECO:0000256" key="4">
    <source>
        <dbReference type="ARBA" id="ARBA00023315"/>
    </source>
</evidence>
<protein>
    <recommendedName>
        <fullName evidence="2">acetyl-CoA C-acetyltransferase</fullName>
        <ecNumber evidence="2">2.3.1.9</ecNumber>
    </recommendedName>
    <alternativeName>
        <fullName evidence="5">Acetoacetyl-CoA thiolase</fullName>
    </alternativeName>
</protein>
<proteinExistence type="inferred from homology"/>
<dbReference type="PROSITE" id="PS00737">
    <property type="entry name" value="THIOLASE_2"/>
    <property type="match status" value="1"/>
</dbReference>
<reference evidence="10 11" key="1">
    <citation type="submission" date="2019-04" db="EMBL/GenBank/DDBJ databases">
        <title>Bacillus caeni sp. nov., a bacterium isolated from mangrove sediment.</title>
        <authorList>
            <person name="Huang H."/>
            <person name="Mo K."/>
            <person name="Hu Y."/>
        </authorList>
    </citation>
    <scope>NUCLEOTIDE SEQUENCE [LARGE SCALE GENOMIC DNA]</scope>
    <source>
        <strain evidence="10 11">HB172195</strain>
    </source>
</reference>
<evidence type="ECO:0000256" key="6">
    <source>
        <dbReference type="PIRSR" id="PIRSR000429-1"/>
    </source>
</evidence>
<name>A0A5R9F5B5_9BACL</name>
<keyword evidence="11" id="KW-1185">Reference proteome</keyword>
<dbReference type="SUPFAM" id="SSF53901">
    <property type="entry name" value="Thiolase-like"/>
    <property type="match status" value="2"/>
</dbReference>
<evidence type="ECO:0000259" key="8">
    <source>
        <dbReference type="Pfam" id="PF00108"/>
    </source>
</evidence>
<feature type="active site" description="Proton acceptor" evidence="6">
    <location>
        <position position="381"/>
    </location>
</feature>
<gene>
    <name evidence="10" type="ORF">FCL54_19440</name>
</gene>
<evidence type="ECO:0000256" key="7">
    <source>
        <dbReference type="RuleBase" id="RU003557"/>
    </source>
</evidence>
<evidence type="ECO:0000256" key="1">
    <source>
        <dbReference type="ARBA" id="ARBA00010982"/>
    </source>
</evidence>
<dbReference type="Gene3D" id="3.40.47.10">
    <property type="match status" value="2"/>
</dbReference>
<evidence type="ECO:0000256" key="3">
    <source>
        <dbReference type="ARBA" id="ARBA00022679"/>
    </source>
</evidence>
<dbReference type="RefSeq" id="WP_138128609.1">
    <property type="nucleotide sequence ID" value="NZ_SWLG01000018.1"/>
</dbReference>
<comment type="similarity">
    <text evidence="1 7">Belongs to the thiolase-like superfamily. Thiolase family.</text>
</comment>
<feature type="domain" description="Thiolase N-terminal" evidence="8">
    <location>
        <begin position="6"/>
        <end position="264"/>
    </location>
</feature>
<dbReference type="InterPro" id="IPR020613">
    <property type="entry name" value="Thiolase_CS"/>
</dbReference>
<evidence type="ECO:0000256" key="2">
    <source>
        <dbReference type="ARBA" id="ARBA00012705"/>
    </source>
</evidence>
<dbReference type="AlphaFoldDB" id="A0A5R9F5B5"/>
<dbReference type="InterPro" id="IPR020617">
    <property type="entry name" value="Thiolase_C"/>
</dbReference>
<dbReference type="PANTHER" id="PTHR18919">
    <property type="entry name" value="ACETYL-COA C-ACYLTRANSFERASE"/>
    <property type="match status" value="1"/>
</dbReference>
<dbReference type="InterPro" id="IPR020615">
    <property type="entry name" value="Thiolase_acyl_enz_int_AS"/>
</dbReference>
<evidence type="ECO:0000313" key="10">
    <source>
        <dbReference type="EMBL" id="TLS35674.1"/>
    </source>
</evidence>
<dbReference type="PIRSF" id="PIRSF000429">
    <property type="entry name" value="Ac-CoA_Ac_transf"/>
    <property type="match status" value="1"/>
</dbReference>
<dbReference type="InterPro" id="IPR020610">
    <property type="entry name" value="Thiolase_AS"/>
</dbReference>
<dbReference type="NCBIfam" id="TIGR01930">
    <property type="entry name" value="AcCoA-C-Actrans"/>
    <property type="match status" value="1"/>
</dbReference>
<dbReference type="CDD" id="cd00751">
    <property type="entry name" value="thiolase"/>
    <property type="match status" value="1"/>
</dbReference>
<keyword evidence="4 7" id="KW-0012">Acyltransferase</keyword>
<dbReference type="OrthoDB" id="9764892at2"/>
<dbReference type="InterPro" id="IPR016039">
    <property type="entry name" value="Thiolase-like"/>
</dbReference>
<feature type="active site" description="Acyl-thioester intermediate" evidence="6">
    <location>
        <position position="90"/>
    </location>
</feature>
<dbReference type="PROSITE" id="PS00098">
    <property type="entry name" value="THIOLASE_1"/>
    <property type="match status" value="1"/>
</dbReference>
<keyword evidence="3 7" id="KW-0808">Transferase</keyword>
<dbReference type="PANTHER" id="PTHR18919:SF107">
    <property type="entry name" value="ACETYL-COA ACETYLTRANSFERASE, CYTOSOLIC"/>
    <property type="match status" value="1"/>
</dbReference>
<accession>A0A5R9F5B5</accession>
<dbReference type="InterPro" id="IPR002155">
    <property type="entry name" value="Thiolase"/>
</dbReference>